<reference evidence="2 3" key="1">
    <citation type="journal article" date="2018" name="Mol. Biol. Evol.">
        <title>Analysis of the draft genome of the red seaweed Gracilariopsis chorda provides insights into genome size evolution in Rhodophyta.</title>
        <authorList>
            <person name="Lee J."/>
            <person name="Yang E.C."/>
            <person name="Graf L."/>
            <person name="Yang J.H."/>
            <person name="Qiu H."/>
            <person name="Zel Zion U."/>
            <person name="Chan C.X."/>
            <person name="Stephens T.G."/>
            <person name="Weber A.P.M."/>
            <person name="Boo G.H."/>
            <person name="Boo S.M."/>
            <person name="Kim K.M."/>
            <person name="Shin Y."/>
            <person name="Jung M."/>
            <person name="Lee S.J."/>
            <person name="Yim H.S."/>
            <person name="Lee J.H."/>
            <person name="Bhattacharya D."/>
            <person name="Yoon H.S."/>
        </authorList>
    </citation>
    <scope>NUCLEOTIDE SEQUENCE [LARGE SCALE GENOMIC DNA]</scope>
    <source>
        <strain evidence="2 3">SKKU-2015</strain>
        <tissue evidence="2">Whole body</tissue>
    </source>
</reference>
<evidence type="ECO:0000256" key="1">
    <source>
        <dbReference type="SAM" id="SignalP"/>
    </source>
</evidence>
<keyword evidence="1" id="KW-0732">Signal</keyword>
<protein>
    <submittedName>
        <fullName evidence="2">Uncharacterized protein</fullName>
    </submittedName>
</protein>
<feature type="chain" id="PRO_5016109327" evidence="1">
    <location>
        <begin position="25"/>
        <end position="285"/>
    </location>
</feature>
<evidence type="ECO:0000313" key="2">
    <source>
        <dbReference type="EMBL" id="PXF48967.1"/>
    </source>
</evidence>
<evidence type="ECO:0000313" key="3">
    <source>
        <dbReference type="Proteomes" id="UP000247409"/>
    </source>
</evidence>
<proteinExistence type="predicted"/>
<name>A0A2V3J4P6_9FLOR</name>
<keyword evidence="3" id="KW-1185">Reference proteome</keyword>
<dbReference type="OrthoDB" id="10423984at2759"/>
<dbReference type="Proteomes" id="UP000247409">
    <property type="component" value="Unassembled WGS sequence"/>
</dbReference>
<organism evidence="2 3">
    <name type="scientific">Gracilariopsis chorda</name>
    <dbReference type="NCBI Taxonomy" id="448386"/>
    <lineage>
        <taxon>Eukaryota</taxon>
        <taxon>Rhodophyta</taxon>
        <taxon>Florideophyceae</taxon>
        <taxon>Rhodymeniophycidae</taxon>
        <taxon>Gracilariales</taxon>
        <taxon>Gracilariaceae</taxon>
        <taxon>Gracilariopsis</taxon>
    </lineage>
</organism>
<dbReference type="EMBL" id="NBIV01000010">
    <property type="protein sequence ID" value="PXF48967.1"/>
    <property type="molecule type" value="Genomic_DNA"/>
</dbReference>
<feature type="signal peptide" evidence="1">
    <location>
        <begin position="1"/>
        <end position="24"/>
    </location>
</feature>
<comment type="caution">
    <text evidence="2">The sequence shown here is derived from an EMBL/GenBank/DDBJ whole genome shotgun (WGS) entry which is preliminary data.</text>
</comment>
<accession>A0A2V3J4P6</accession>
<sequence>MKSSNAPIVVVTLFVLLIVLLVSGQYTHLLPQLTLSDTDSPEQQFLSHGSSLSSPHTCVIYDRPPRTASTTIGNALEKCLEPLGYEQPDWQGMDGRSLMVLNMLRLPFERVSLLARHFYMNSTSLLELRTGCDALFYITSTAPMKERLWSLVKYRQVTKHGNSSLNETQLFAALQDLRKETVQIEVLNAYPYLQTHETPINRSTIDTITPDYVIRKSQLNEDMSKLLRAFGCETRFVSENIHLLEHASGLDKITIDDDDGLHERMLRLARQRNDVGLKKAADFAR</sequence>
<dbReference type="AlphaFoldDB" id="A0A2V3J4P6"/>
<gene>
    <name evidence="2" type="ORF">BWQ96_01309</name>
</gene>